<dbReference type="Proteomes" id="UP000598217">
    <property type="component" value="Unassembled WGS sequence"/>
</dbReference>
<accession>A0ABR9HAB8</accession>
<dbReference type="InterPro" id="IPR027417">
    <property type="entry name" value="P-loop_NTPase"/>
</dbReference>
<evidence type="ECO:0000313" key="5">
    <source>
        <dbReference type="Proteomes" id="UP000598217"/>
    </source>
</evidence>
<organism evidence="4 5">
    <name type="scientific">Nocardiopsis terrae</name>
    <dbReference type="NCBI Taxonomy" id="372655"/>
    <lineage>
        <taxon>Bacteria</taxon>
        <taxon>Bacillati</taxon>
        <taxon>Actinomycetota</taxon>
        <taxon>Actinomycetes</taxon>
        <taxon>Streptosporangiales</taxon>
        <taxon>Nocardiopsidaceae</taxon>
        <taxon>Nocardiopsis</taxon>
    </lineage>
</organism>
<keyword evidence="1" id="KW-0547">Nucleotide-binding</keyword>
<sequence>MSGVELDGVTLRDQDATILDRISLRLESGRVHGVLGPSGAGKSSLLSLIAGFSPATCGTVRVGGRPLGVGGVIITEQVGLVRGHLVPDPASRVEDTLAFTASLRSHWCDQVALRLLDRFRIPLGAPLSRLSQGELSAVGTVLGLAARTPVTLLDECCTGMDARMRDVFLDELLADLMVYPRTVVIATQLIQEVGPLFDDVVVLDRGRVLLHERVGDLQSHGTCVTGAVEQVDDLVRGLPQLDERELGPAKSVVVYGPLSEERLALARELGLDLSPIGLPELMAHLVEDTHGPR</sequence>
<proteinExistence type="predicted"/>
<feature type="domain" description="ABC transporter" evidence="3">
    <location>
        <begin position="4"/>
        <end position="230"/>
    </location>
</feature>
<evidence type="ECO:0000259" key="3">
    <source>
        <dbReference type="PROSITE" id="PS50893"/>
    </source>
</evidence>
<dbReference type="PANTHER" id="PTHR43158">
    <property type="entry name" value="SKFA PEPTIDE EXPORT ATP-BINDING PROTEIN SKFE"/>
    <property type="match status" value="1"/>
</dbReference>
<dbReference type="RefSeq" id="WP_191275579.1">
    <property type="nucleotide sequence ID" value="NZ_BMXJ01000009.1"/>
</dbReference>
<evidence type="ECO:0000256" key="2">
    <source>
        <dbReference type="ARBA" id="ARBA00022840"/>
    </source>
</evidence>
<name>A0ABR9HAB8_9ACTN</name>
<dbReference type="GO" id="GO:0005524">
    <property type="term" value="F:ATP binding"/>
    <property type="evidence" value="ECO:0007669"/>
    <property type="project" value="UniProtKB-KW"/>
</dbReference>
<dbReference type="PANTHER" id="PTHR43158:SF5">
    <property type="entry name" value="ABC TRANSPORTER, ATP-BINDING PROTEIN"/>
    <property type="match status" value="1"/>
</dbReference>
<dbReference type="EMBL" id="JADBDY010000001">
    <property type="protein sequence ID" value="MBE1455974.1"/>
    <property type="molecule type" value="Genomic_DNA"/>
</dbReference>
<evidence type="ECO:0000256" key="1">
    <source>
        <dbReference type="ARBA" id="ARBA00022741"/>
    </source>
</evidence>
<dbReference type="SUPFAM" id="SSF52540">
    <property type="entry name" value="P-loop containing nucleoside triphosphate hydrolases"/>
    <property type="match status" value="1"/>
</dbReference>
<reference evidence="4 5" key="1">
    <citation type="submission" date="2020-10" db="EMBL/GenBank/DDBJ databases">
        <title>Sequencing the genomes of 1000 actinobacteria strains.</title>
        <authorList>
            <person name="Klenk H.-P."/>
        </authorList>
    </citation>
    <scope>NUCLEOTIDE SEQUENCE [LARGE SCALE GENOMIC DNA]</scope>
    <source>
        <strain evidence="4 5">DSM 45157</strain>
    </source>
</reference>
<gene>
    <name evidence="4" type="ORF">H4W79_000188</name>
</gene>
<dbReference type="Gene3D" id="3.40.50.300">
    <property type="entry name" value="P-loop containing nucleotide triphosphate hydrolases"/>
    <property type="match status" value="1"/>
</dbReference>
<comment type="caution">
    <text evidence="4">The sequence shown here is derived from an EMBL/GenBank/DDBJ whole genome shotgun (WGS) entry which is preliminary data.</text>
</comment>
<dbReference type="Pfam" id="PF00005">
    <property type="entry name" value="ABC_tran"/>
    <property type="match status" value="1"/>
</dbReference>
<keyword evidence="5" id="KW-1185">Reference proteome</keyword>
<dbReference type="InterPro" id="IPR003439">
    <property type="entry name" value="ABC_transporter-like_ATP-bd"/>
</dbReference>
<evidence type="ECO:0000313" key="4">
    <source>
        <dbReference type="EMBL" id="MBE1455974.1"/>
    </source>
</evidence>
<dbReference type="PROSITE" id="PS50893">
    <property type="entry name" value="ABC_TRANSPORTER_2"/>
    <property type="match status" value="1"/>
</dbReference>
<protein>
    <submittedName>
        <fullName evidence="4">ABC-2 type transport system ATP-binding protein</fullName>
    </submittedName>
</protein>
<keyword evidence="2 4" id="KW-0067">ATP-binding</keyword>